<dbReference type="AlphaFoldDB" id="A0A0D3JHH6"/>
<evidence type="ECO:0000313" key="4">
    <source>
        <dbReference type="Proteomes" id="UP000013827"/>
    </source>
</evidence>
<dbReference type="PANTHER" id="PTHR10628">
    <property type="entry name" value="SIALIDASE"/>
    <property type="match status" value="1"/>
</dbReference>
<feature type="domain" description="Sialidase" evidence="2">
    <location>
        <begin position="54"/>
        <end position="360"/>
    </location>
</feature>
<dbReference type="GeneID" id="17268508"/>
<keyword evidence="1" id="KW-0732">Signal</keyword>
<dbReference type="GO" id="GO:0009313">
    <property type="term" value="P:oligosaccharide catabolic process"/>
    <property type="evidence" value="ECO:0007669"/>
    <property type="project" value="TreeGrafter"/>
</dbReference>
<dbReference type="OMA" id="IRSYDAC"/>
<dbReference type="CDD" id="cd15482">
    <property type="entry name" value="Sialidase_non-viral"/>
    <property type="match status" value="1"/>
</dbReference>
<organism evidence="3 4">
    <name type="scientific">Emiliania huxleyi (strain CCMP1516)</name>
    <dbReference type="NCBI Taxonomy" id="280463"/>
    <lineage>
        <taxon>Eukaryota</taxon>
        <taxon>Haptista</taxon>
        <taxon>Haptophyta</taxon>
        <taxon>Prymnesiophyceae</taxon>
        <taxon>Isochrysidales</taxon>
        <taxon>Noelaerhabdaceae</taxon>
        <taxon>Emiliania</taxon>
    </lineage>
</organism>
<dbReference type="InterPro" id="IPR026856">
    <property type="entry name" value="Sialidase_fam"/>
</dbReference>
<feature type="signal peptide" evidence="1">
    <location>
        <begin position="1"/>
        <end position="17"/>
    </location>
</feature>
<sequence length="392" mass="40862">MLRLMILSCLCIAAASAQAPPNPCTAAECTPIFYPGLNGSQCYRIPSIIATHRGTLLAFAENRLGGCGDQGMHNLVVRRSSDNGATWGPLITVFAGVVPCPGCPAAVSNPNPVEVTFPNGTRSILLAFDTMNNPSVAHHGLDMTMWSHDDGVSWVGARATEYPPQPNVGSLIGPAVGLQLQAPEARGQIVFWITSGFGFTSGFLAVSKDYGETFTASQHVLKEPGSECSIAFAAGPGNSTLIMNCRSGQDSRRAQLYWSLLDNGTYASTEPTYPTQLTDPGCQGSILSAAAGAGSVPGSGSGAGAATHVLYTSNAASTSARERMTIHRSDDGGVSWSAGQVIHAGPSAYSQLVQLPNGSMAVLFEAGVRGAYETISFAPFAWTPPHTGPDFY</sequence>
<dbReference type="GO" id="GO:0016020">
    <property type="term" value="C:membrane"/>
    <property type="evidence" value="ECO:0007669"/>
    <property type="project" value="TreeGrafter"/>
</dbReference>
<evidence type="ECO:0000259" key="2">
    <source>
        <dbReference type="Pfam" id="PF13088"/>
    </source>
</evidence>
<dbReference type="PaxDb" id="2903-EOD22961"/>
<keyword evidence="4" id="KW-1185">Reference proteome</keyword>
<dbReference type="Proteomes" id="UP000013827">
    <property type="component" value="Unassembled WGS sequence"/>
</dbReference>
<evidence type="ECO:0000313" key="3">
    <source>
        <dbReference type="EnsemblProtists" id="EOD22961"/>
    </source>
</evidence>
<dbReference type="InterPro" id="IPR036278">
    <property type="entry name" value="Sialidase_sf"/>
</dbReference>
<dbReference type="EnsemblProtists" id="EOD22961">
    <property type="protein sequence ID" value="EOD22961"/>
    <property type="gene ID" value="EMIHUDRAFT_95567"/>
</dbReference>
<dbReference type="Pfam" id="PF13088">
    <property type="entry name" value="BNR_2"/>
    <property type="match status" value="1"/>
</dbReference>
<dbReference type="PANTHER" id="PTHR10628:SF30">
    <property type="entry name" value="EXO-ALPHA-SIALIDASE"/>
    <property type="match status" value="1"/>
</dbReference>
<feature type="chain" id="PRO_5044231689" description="Sialidase domain-containing protein" evidence="1">
    <location>
        <begin position="18"/>
        <end position="392"/>
    </location>
</feature>
<protein>
    <recommendedName>
        <fullName evidence="2">Sialidase domain-containing protein</fullName>
    </recommendedName>
</protein>
<dbReference type="HOGENOM" id="CLU_024620_1_0_1"/>
<dbReference type="KEGG" id="ehx:EMIHUDRAFT_95567"/>
<evidence type="ECO:0000256" key="1">
    <source>
        <dbReference type="SAM" id="SignalP"/>
    </source>
</evidence>
<dbReference type="GO" id="GO:0004308">
    <property type="term" value="F:exo-alpha-sialidase activity"/>
    <property type="evidence" value="ECO:0007669"/>
    <property type="project" value="InterPro"/>
</dbReference>
<dbReference type="InterPro" id="IPR011040">
    <property type="entry name" value="Sialidase"/>
</dbReference>
<dbReference type="GO" id="GO:0005737">
    <property type="term" value="C:cytoplasm"/>
    <property type="evidence" value="ECO:0007669"/>
    <property type="project" value="TreeGrafter"/>
</dbReference>
<name>A0A0D3JHH6_EMIH1</name>
<accession>A0A0D3JHH6</accession>
<dbReference type="SUPFAM" id="SSF50939">
    <property type="entry name" value="Sialidases"/>
    <property type="match status" value="1"/>
</dbReference>
<proteinExistence type="predicted"/>
<dbReference type="eggNOG" id="ENOG502QSIT">
    <property type="taxonomic scope" value="Eukaryota"/>
</dbReference>
<dbReference type="Gene3D" id="2.120.10.10">
    <property type="match status" value="1"/>
</dbReference>
<reference evidence="3" key="2">
    <citation type="submission" date="2024-10" db="UniProtKB">
        <authorList>
            <consortium name="EnsemblProtists"/>
        </authorList>
    </citation>
    <scope>IDENTIFICATION</scope>
</reference>
<dbReference type="GO" id="GO:0006689">
    <property type="term" value="P:ganglioside catabolic process"/>
    <property type="evidence" value="ECO:0007669"/>
    <property type="project" value="TreeGrafter"/>
</dbReference>
<reference evidence="4" key="1">
    <citation type="journal article" date="2013" name="Nature">
        <title>Pan genome of the phytoplankton Emiliania underpins its global distribution.</title>
        <authorList>
            <person name="Read B.A."/>
            <person name="Kegel J."/>
            <person name="Klute M.J."/>
            <person name="Kuo A."/>
            <person name="Lefebvre S.C."/>
            <person name="Maumus F."/>
            <person name="Mayer C."/>
            <person name="Miller J."/>
            <person name="Monier A."/>
            <person name="Salamov A."/>
            <person name="Young J."/>
            <person name="Aguilar M."/>
            <person name="Claverie J.M."/>
            <person name="Frickenhaus S."/>
            <person name="Gonzalez K."/>
            <person name="Herman E.K."/>
            <person name="Lin Y.C."/>
            <person name="Napier J."/>
            <person name="Ogata H."/>
            <person name="Sarno A.F."/>
            <person name="Shmutz J."/>
            <person name="Schroeder D."/>
            <person name="de Vargas C."/>
            <person name="Verret F."/>
            <person name="von Dassow P."/>
            <person name="Valentin K."/>
            <person name="Van de Peer Y."/>
            <person name="Wheeler G."/>
            <person name="Dacks J.B."/>
            <person name="Delwiche C.F."/>
            <person name="Dyhrman S.T."/>
            <person name="Glockner G."/>
            <person name="John U."/>
            <person name="Richards T."/>
            <person name="Worden A.Z."/>
            <person name="Zhang X."/>
            <person name="Grigoriev I.V."/>
            <person name="Allen A.E."/>
            <person name="Bidle K."/>
            <person name="Borodovsky M."/>
            <person name="Bowler C."/>
            <person name="Brownlee C."/>
            <person name="Cock J.M."/>
            <person name="Elias M."/>
            <person name="Gladyshev V.N."/>
            <person name="Groth M."/>
            <person name="Guda C."/>
            <person name="Hadaegh A."/>
            <person name="Iglesias-Rodriguez M.D."/>
            <person name="Jenkins J."/>
            <person name="Jones B.M."/>
            <person name="Lawson T."/>
            <person name="Leese F."/>
            <person name="Lindquist E."/>
            <person name="Lobanov A."/>
            <person name="Lomsadze A."/>
            <person name="Malik S.B."/>
            <person name="Marsh M.E."/>
            <person name="Mackinder L."/>
            <person name="Mock T."/>
            <person name="Mueller-Roeber B."/>
            <person name="Pagarete A."/>
            <person name="Parker M."/>
            <person name="Probert I."/>
            <person name="Quesneville H."/>
            <person name="Raines C."/>
            <person name="Rensing S.A."/>
            <person name="Riano-Pachon D.M."/>
            <person name="Richier S."/>
            <person name="Rokitta S."/>
            <person name="Shiraiwa Y."/>
            <person name="Soanes D.M."/>
            <person name="van der Giezen M."/>
            <person name="Wahlund T.M."/>
            <person name="Williams B."/>
            <person name="Wilson W."/>
            <person name="Wolfe G."/>
            <person name="Wurch L.L."/>
        </authorList>
    </citation>
    <scope>NUCLEOTIDE SEQUENCE</scope>
</reference>
<dbReference type="RefSeq" id="XP_005775390.1">
    <property type="nucleotide sequence ID" value="XM_005775333.1"/>
</dbReference>